<dbReference type="Proteomes" id="UP000243081">
    <property type="component" value="Unassembled WGS sequence"/>
</dbReference>
<accession>A0A179IS04</accession>
<protein>
    <submittedName>
        <fullName evidence="1">Uncharacterized protein</fullName>
    </submittedName>
</protein>
<dbReference type="OrthoDB" id="4869198at2759"/>
<comment type="caution">
    <text evidence="1">The sequence shown here is derived from an EMBL/GenBank/DDBJ whole genome shotgun (WGS) entry which is preliminary data.</text>
</comment>
<organism evidence="1 2">
    <name type="scientific">Cordyceps confragosa</name>
    <name type="common">Lecanicillium lecanii</name>
    <dbReference type="NCBI Taxonomy" id="2714763"/>
    <lineage>
        <taxon>Eukaryota</taxon>
        <taxon>Fungi</taxon>
        <taxon>Dikarya</taxon>
        <taxon>Ascomycota</taxon>
        <taxon>Pezizomycotina</taxon>
        <taxon>Sordariomycetes</taxon>
        <taxon>Hypocreomycetidae</taxon>
        <taxon>Hypocreales</taxon>
        <taxon>Cordycipitaceae</taxon>
        <taxon>Akanthomyces</taxon>
    </lineage>
</organism>
<reference evidence="1 2" key="1">
    <citation type="submission" date="2016-03" db="EMBL/GenBank/DDBJ databases">
        <title>Fine-scale spatial genetic structure of a fungal parasite of coffee scale insects.</title>
        <authorList>
            <person name="Jackson D."/>
            <person name="Zemenick K.A."/>
            <person name="Malloure B."/>
            <person name="Quandt C.A."/>
            <person name="James T.Y."/>
        </authorList>
    </citation>
    <scope>NUCLEOTIDE SEQUENCE [LARGE SCALE GENOMIC DNA]</scope>
    <source>
        <strain evidence="1 2">UM487</strain>
    </source>
</reference>
<name>A0A179IS04_CORDF</name>
<dbReference type="EMBL" id="LUKN01000211">
    <property type="protein sequence ID" value="OAR04579.1"/>
    <property type="molecule type" value="Genomic_DNA"/>
</dbReference>
<evidence type="ECO:0000313" key="2">
    <source>
        <dbReference type="Proteomes" id="UP000243081"/>
    </source>
</evidence>
<keyword evidence="2" id="KW-1185">Reference proteome</keyword>
<evidence type="ECO:0000313" key="1">
    <source>
        <dbReference type="EMBL" id="OAR04579.1"/>
    </source>
</evidence>
<gene>
    <name evidence="1" type="ORF">LLEC1_02189</name>
</gene>
<dbReference type="AlphaFoldDB" id="A0A179IS04"/>
<sequence>MTGVCFLGGKDYGPCCDDGICAGSRCRDPKTLTSTEPTPTAEPSCVPYDGVCFLGGKDYGPCCGDGICAGSRCRDPKTIGAQPTA</sequence>
<proteinExistence type="predicted"/>